<evidence type="ECO:0000256" key="7">
    <source>
        <dbReference type="SAM" id="Phobius"/>
    </source>
</evidence>
<keyword evidence="3" id="KW-1003">Cell membrane</keyword>
<name>A0A240DZS8_9BURK</name>
<dbReference type="InterPro" id="IPR052518">
    <property type="entry name" value="CHR_Transporter"/>
</dbReference>
<evidence type="ECO:0000256" key="4">
    <source>
        <dbReference type="ARBA" id="ARBA00022692"/>
    </source>
</evidence>
<protein>
    <submittedName>
        <fullName evidence="8">Chromate transporter</fullName>
    </submittedName>
</protein>
<dbReference type="PANTHER" id="PTHR43663">
    <property type="entry name" value="CHROMATE TRANSPORT PROTEIN-RELATED"/>
    <property type="match status" value="1"/>
</dbReference>
<dbReference type="GO" id="GO:0005886">
    <property type="term" value="C:plasma membrane"/>
    <property type="evidence" value="ECO:0007669"/>
    <property type="project" value="UniProtKB-SubCell"/>
</dbReference>
<keyword evidence="9" id="KW-1185">Reference proteome</keyword>
<evidence type="ECO:0000256" key="2">
    <source>
        <dbReference type="ARBA" id="ARBA00005262"/>
    </source>
</evidence>
<comment type="similarity">
    <text evidence="2">Belongs to the chromate ion transporter (CHR) (TC 2.A.51) family.</text>
</comment>
<feature type="transmembrane region" description="Helical" evidence="7">
    <location>
        <begin position="112"/>
        <end position="129"/>
    </location>
</feature>
<dbReference type="Proteomes" id="UP000218069">
    <property type="component" value="Unassembled WGS sequence"/>
</dbReference>
<dbReference type="GO" id="GO:0015109">
    <property type="term" value="F:chromate transmembrane transporter activity"/>
    <property type="evidence" value="ECO:0007669"/>
    <property type="project" value="InterPro"/>
</dbReference>
<evidence type="ECO:0000313" key="8">
    <source>
        <dbReference type="EMBL" id="SNX28130.1"/>
    </source>
</evidence>
<dbReference type="OrthoDB" id="8596378at2"/>
<organism evidence="8 9">
    <name type="scientific">Polynucleobacter meluiroseus</name>
    <dbReference type="NCBI Taxonomy" id="1938814"/>
    <lineage>
        <taxon>Bacteria</taxon>
        <taxon>Pseudomonadati</taxon>
        <taxon>Pseudomonadota</taxon>
        <taxon>Betaproteobacteria</taxon>
        <taxon>Burkholderiales</taxon>
        <taxon>Burkholderiaceae</taxon>
        <taxon>Polynucleobacter</taxon>
    </lineage>
</organism>
<dbReference type="Pfam" id="PF02417">
    <property type="entry name" value="Chromate_transp"/>
    <property type="match status" value="1"/>
</dbReference>
<keyword evidence="4 7" id="KW-0812">Transmembrane</keyword>
<proteinExistence type="inferred from homology"/>
<evidence type="ECO:0000256" key="6">
    <source>
        <dbReference type="ARBA" id="ARBA00023136"/>
    </source>
</evidence>
<gene>
    <name evidence="8" type="ORF">SAMN06295945_0451</name>
</gene>
<keyword evidence="5 7" id="KW-1133">Transmembrane helix</keyword>
<dbReference type="PANTHER" id="PTHR43663:SF1">
    <property type="entry name" value="CHROMATE TRANSPORTER"/>
    <property type="match status" value="1"/>
</dbReference>
<feature type="transmembrane region" description="Helical" evidence="7">
    <location>
        <begin position="141"/>
        <end position="174"/>
    </location>
</feature>
<dbReference type="InterPro" id="IPR003370">
    <property type="entry name" value="Chromate_transpt"/>
</dbReference>
<feature type="transmembrane region" description="Helical" evidence="7">
    <location>
        <begin position="78"/>
        <end position="100"/>
    </location>
</feature>
<evidence type="ECO:0000313" key="9">
    <source>
        <dbReference type="Proteomes" id="UP000218069"/>
    </source>
</evidence>
<comment type="subcellular location">
    <subcellularLocation>
        <location evidence="1">Cell membrane</location>
        <topology evidence="1">Multi-pass membrane protein</topology>
    </subcellularLocation>
</comment>
<reference evidence="9" key="1">
    <citation type="submission" date="2017-08" db="EMBL/GenBank/DDBJ databases">
        <authorList>
            <person name="Varghese N."/>
            <person name="Submissions S."/>
        </authorList>
    </citation>
    <scope>NUCLEOTIDE SEQUENCE [LARGE SCALE GENOMIC DNA]</scope>
    <source>
        <strain evidence="9">AP-Melu-1000-B4</strain>
    </source>
</reference>
<accession>A0A240DZS8</accession>
<evidence type="ECO:0000256" key="5">
    <source>
        <dbReference type="ARBA" id="ARBA00022989"/>
    </source>
</evidence>
<evidence type="ECO:0000256" key="3">
    <source>
        <dbReference type="ARBA" id="ARBA00022475"/>
    </source>
</evidence>
<sequence length="181" mass="19490">MPQKTLSPRQLFIGFTKISLSGFGGVLPWARRTLVEQEEWLSPEEFNAMLGICQVVPGPNIVNLAVCVGSKFAGIPGALSSVAGLLLGPSIIVILLGMLYEHYSYLPEVHGMLRGVSAVGIGLIAGTGFKMLRSEFSYPPMLFVVLITVLATGYFHLSLAWVVLIASPVALYLAWQKAGKK</sequence>
<keyword evidence="6 7" id="KW-0472">Membrane</keyword>
<dbReference type="AlphaFoldDB" id="A0A240DZS8"/>
<dbReference type="EMBL" id="OANS01000001">
    <property type="protein sequence ID" value="SNX28130.1"/>
    <property type="molecule type" value="Genomic_DNA"/>
</dbReference>
<evidence type="ECO:0000256" key="1">
    <source>
        <dbReference type="ARBA" id="ARBA00004651"/>
    </source>
</evidence>
<dbReference type="RefSeq" id="WP_096672207.1">
    <property type="nucleotide sequence ID" value="NZ_OANS01000001.1"/>
</dbReference>